<dbReference type="SUPFAM" id="SSF52540">
    <property type="entry name" value="P-loop containing nucleoside triphosphate hydrolases"/>
    <property type="match status" value="1"/>
</dbReference>
<gene>
    <name evidence="2" type="ORF">BDN70DRAFT_146403</name>
</gene>
<dbReference type="Pfam" id="PF01926">
    <property type="entry name" value="MMR_HSR1"/>
    <property type="match status" value="1"/>
</dbReference>
<evidence type="ECO:0000259" key="1">
    <source>
        <dbReference type="Pfam" id="PF01926"/>
    </source>
</evidence>
<keyword evidence="3" id="KW-1185">Reference proteome</keyword>
<dbReference type="GO" id="GO:0005525">
    <property type="term" value="F:GTP binding"/>
    <property type="evidence" value="ECO:0007669"/>
    <property type="project" value="InterPro"/>
</dbReference>
<accession>A0A9P6D688</accession>
<dbReference type="InterPro" id="IPR006073">
    <property type="entry name" value="GTP-bd"/>
</dbReference>
<evidence type="ECO:0000313" key="3">
    <source>
        <dbReference type="Proteomes" id="UP000807469"/>
    </source>
</evidence>
<dbReference type="EMBL" id="MU155144">
    <property type="protein sequence ID" value="KAF9484403.1"/>
    <property type="molecule type" value="Genomic_DNA"/>
</dbReference>
<feature type="domain" description="G" evidence="1">
    <location>
        <begin position="21"/>
        <end position="93"/>
    </location>
</feature>
<dbReference type="AlphaFoldDB" id="A0A9P6D688"/>
<dbReference type="InterPro" id="IPR027417">
    <property type="entry name" value="P-loop_NTPase"/>
</dbReference>
<dbReference type="CDD" id="cd00882">
    <property type="entry name" value="Ras_like_GTPase"/>
    <property type="match status" value="1"/>
</dbReference>
<dbReference type="OrthoDB" id="8954335at2759"/>
<dbReference type="Proteomes" id="UP000807469">
    <property type="component" value="Unassembled WGS sequence"/>
</dbReference>
<sequence length="314" mass="34882">MEKTELDRMGMFDGHFSDVIILVMGPAGVGKSTFINTILGQERAKVGHGLEPETSELNPIVIPYGQNGFSDPYSSKNGRLVLVDTPGLDDTYVEDAKLLDRVPVWPTQSYIKKMKLGGIIYLHDITQVHISGTARRNLGCDMFRKLVGPNSLHFVALGTTKWDLVDPAIGASRQKELESEFLQDMIGAGSKVVKLDTPDAARKLLYGILKRLSDPKILAGEFLQMQNEISSLHRLIPSTAVGRNLKYSLKEITKKQERRAGRLMEMMMNSDNPELVQEFQKGQAILAIHLATARALKVPFTDRLRTSFQSKACA</sequence>
<protein>
    <recommendedName>
        <fullName evidence="1">G domain-containing protein</fullName>
    </recommendedName>
</protein>
<reference evidence="2" key="1">
    <citation type="submission" date="2020-11" db="EMBL/GenBank/DDBJ databases">
        <authorList>
            <consortium name="DOE Joint Genome Institute"/>
            <person name="Ahrendt S."/>
            <person name="Riley R."/>
            <person name="Andreopoulos W."/>
            <person name="Labutti K."/>
            <person name="Pangilinan J."/>
            <person name="Ruiz-Duenas F.J."/>
            <person name="Barrasa J.M."/>
            <person name="Sanchez-Garcia M."/>
            <person name="Camarero S."/>
            <person name="Miyauchi S."/>
            <person name="Serrano A."/>
            <person name="Linde D."/>
            <person name="Babiker R."/>
            <person name="Drula E."/>
            <person name="Ayuso-Fernandez I."/>
            <person name="Pacheco R."/>
            <person name="Padilla G."/>
            <person name="Ferreira P."/>
            <person name="Barriuso J."/>
            <person name="Kellner H."/>
            <person name="Castanera R."/>
            <person name="Alfaro M."/>
            <person name="Ramirez L."/>
            <person name="Pisabarro A.G."/>
            <person name="Kuo A."/>
            <person name="Tritt A."/>
            <person name="Lipzen A."/>
            <person name="He G."/>
            <person name="Yan M."/>
            <person name="Ng V."/>
            <person name="Cullen D."/>
            <person name="Martin F."/>
            <person name="Rosso M.-N."/>
            <person name="Henrissat B."/>
            <person name="Hibbett D."/>
            <person name="Martinez A.T."/>
            <person name="Grigoriev I.V."/>
        </authorList>
    </citation>
    <scope>NUCLEOTIDE SEQUENCE</scope>
    <source>
        <strain evidence="2">CIRM-BRFM 674</strain>
    </source>
</reference>
<dbReference type="Gene3D" id="3.40.50.300">
    <property type="entry name" value="P-loop containing nucleotide triphosphate hydrolases"/>
    <property type="match status" value="1"/>
</dbReference>
<organism evidence="2 3">
    <name type="scientific">Pholiota conissans</name>
    <dbReference type="NCBI Taxonomy" id="109636"/>
    <lineage>
        <taxon>Eukaryota</taxon>
        <taxon>Fungi</taxon>
        <taxon>Dikarya</taxon>
        <taxon>Basidiomycota</taxon>
        <taxon>Agaricomycotina</taxon>
        <taxon>Agaricomycetes</taxon>
        <taxon>Agaricomycetidae</taxon>
        <taxon>Agaricales</taxon>
        <taxon>Agaricineae</taxon>
        <taxon>Strophariaceae</taxon>
        <taxon>Pholiota</taxon>
    </lineage>
</organism>
<name>A0A9P6D688_9AGAR</name>
<proteinExistence type="predicted"/>
<comment type="caution">
    <text evidence="2">The sequence shown here is derived from an EMBL/GenBank/DDBJ whole genome shotgun (WGS) entry which is preliminary data.</text>
</comment>
<evidence type="ECO:0000313" key="2">
    <source>
        <dbReference type="EMBL" id="KAF9484403.1"/>
    </source>
</evidence>